<evidence type="ECO:0000313" key="2">
    <source>
        <dbReference type="EMBL" id="MEL1250636.1"/>
    </source>
</evidence>
<sequence>MSQRPAITALSFVLAVPDAMTTARWWIEVMKFDHLRDLGGWVFVMRGRCTIMLGSCPDAIPVSELGEHQYFGYVEFDDIDAYWAEIDRAKVDVLKEPRDEEWGMREFAVRTPDGHRVMFGQDLDNPVPLQS</sequence>
<accession>A0ABU9IDY4</accession>
<evidence type="ECO:0000259" key="1">
    <source>
        <dbReference type="PROSITE" id="PS51819"/>
    </source>
</evidence>
<organism evidence="2 3">
    <name type="scientific">Aurantiacibacter gilvus</name>
    <dbReference type="NCBI Taxonomy" id="3139141"/>
    <lineage>
        <taxon>Bacteria</taxon>
        <taxon>Pseudomonadati</taxon>
        <taxon>Pseudomonadota</taxon>
        <taxon>Alphaproteobacteria</taxon>
        <taxon>Sphingomonadales</taxon>
        <taxon>Erythrobacteraceae</taxon>
        <taxon>Aurantiacibacter</taxon>
    </lineage>
</organism>
<dbReference type="PROSITE" id="PS51819">
    <property type="entry name" value="VOC"/>
    <property type="match status" value="1"/>
</dbReference>
<dbReference type="Pfam" id="PF00903">
    <property type="entry name" value="Glyoxalase"/>
    <property type="match status" value="1"/>
</dbReference>
<comment type="caution">
    <text evidence="2">The sequence shown here is derived from an EMBL/GenBank/DDBJ whole genome shotgun (WGS) entry which is preliminary data.</text>
</comment>
<gene>
    <name evidence="2" type="ORF">AAEO60_08135</name>
</gene>
<evidence type="ECO:0000313" key="3">
    <source>
        <dbReference type="Proteomes" id="UP001497045"/>
    </source>
</evidence>
<dbReference type="RefSeq" id="WP_341673150.1">
    <property type="nucleotide sequence ID" value="NZ_JBBYHV010000001.1"/>
</dbReference>
<dbReference type="Proteomes" id="UP001497045">
    <property type="component" value="Unassembled WGS sequence"/>
</dbReference>
<keyword evidence="3" id="KW-1185">Reference proteome</keyword>
<dbReference type="InterPro" id="IPR029068">
    <property type="entry name" value="Glyas_Bleomycin-R_OHBP_Dase"/>
</dbReference>
<dbReference type="InterPro" id="IPR037523">
    <property type="entry name" value="VOC_core"/>
</dbReference>
<reference evidence="2 3" key="1">
    <citation type="submission" date="2024-04" db="EMBL/GenBank/DDBJ databases">
        <title>Aurantiacibacter sp. DGU6 16S ribosomal RNA gene Genome sequencing and assembly.</title>
        <authorList>
            <person name="Park S."/>
        </authorList>
    </citation>
    <scope>NUCLEOTIDE SEQUENCE [LARGE SCALE GENOMIC DNA]</scope>
    <source>
        <strain evidence="2 3">DGU6</strain>
    </source>
</reference>
<dbReference type="EMBL" id="JBBYHV010000001">
    <property type="protein sequence ID" value="MEL1250636.1"/>
    <property type="molecule type" value="Genomic_DNA"/>
</dbReference>
<proteinExistence type="predicted"/>
<dbReference type="Gene3D" id="3.10.180.10">
    <property type="entry name" value="2,3-Dihydroxybiphenyl 1,2-Dioxygenase, domain 1"/>
    <property type="match status" value="1"/>
</dbReference>
<feature type="domain" description="VOC" evidence="1">
    <location>
        <begin position="8"/>
        <end position="122"/>
    </location>
</feature>
<protein>
    <submittedName>
        <fullName evidence="2">VOC family protein</fullName>
    </submittedName>
</protein>
<name>A0ABU9IDY4_9SPHN</name>
<dbReference type="InterPro" id="IPR004360">
    <property type="entry name" value="Glyas_Fos-R_dOase_dom"/>
</dbReference>
<dbReference type="SUPFAM" id="SSF54593">
    <property type="entry name" value="Glyoxalase/Bleomycin resistance protein/Dihydroxybiphenyl dioxygenase"/>
    <property type="match status" value="1"/>
</dbReference>